<keyword evidence="2" id="KW-1185">Reference proteome</keyword>
<evidence type="ECO:0000313" key="2">
    <source>
        <dbReference type="Proteomes" id="UP000265520"/>
    </source>
</evidence>
<dbReference type="EMBL" id="LXQA010804674">
    <property type="protein sequence ID" value="MCI71817.1"/>
    <property type="molecule type" value="Genomic_DNA"/>
</dbReference>
<evidence type="ECO:0000313" key="1">
    <source>
        <dbReference type="EMBL" id="MCI71817.1"/>
    </source>
</evidence>
<reference evidence="1 2" key="1">
    <citation type="journal article" date="2018" name="Front. Plant Sci.">
        <title>Red Clover (Trifolium pratense) and Zigzag Clover (T. medium) - A Picture of Genomic Similarities and Differences.</title>
        <authorList>
            <person name="Dluhosova J."/>
            <person name="Istvanek J."/>
            <person name="Nedelnik J."/>
            <person name="Repkova J."/>
        </authorList>
    </citation>
    <scope>NUCLEOTIDE SEQUENCE [LARGE SCALE GENOMIC DNA]</scope>
    <source>
        <strain evidence="2">cv. 10/8</strain>
        <tissue evidence="1">Leaf</tissue>
    </source>
</reference>
<name>A0A392UGJ2_9FABA</name>
<feature type="non-terminal residue" evidence="1">
    <location>
        <position position="27"/>
    </location>
</feature>
<accession>A0A392UGJ2</accession>
<sequence length="27" mass="3084">MTTKAEVLKLYNTTDGVHSWSLLSMTR</sequence>
<dbReference type="Proteomes" id="UP000265520">
    <property type="component" value="Unassembled WGS sequence"/>
</dbReference>
<dbReference type="AlphaFoldDB" id="A0A392UGJ2"/>
<comment type="caution">
    <text evidence="1">The sequence shown here is derived from an EMBL/GenBank/DDBJ whole genome shotgun (WGS) entry which is preliminary data.</text>
</comment>
<organism evidence="1 2">
    <name type="scientific">Trifolium medium</name>
    <dbReference type="NCBI Taxonomy" id="97028"/>
    <lineage>
        <taxon>Eukaryota</taxon>
        <taxon>Viridiplantae</taxon>
        <taxon>Streptophyta</taxon>
        <taxon>Embryophyta</taxon>
        <taxon>Tracheophyta</taxon>
        <taxon>Spermatophyta</taxon>
        <taxon>Magnoliopsida</taxon>
        <taxon>eudicotyledons</taxon>
        <taxon>Gunneridae</taxon>
        <taxon>Pentapetalae</taxon>
        <taxon>rosids</taxon>
        <taxon>fabids</taxon>
        <taxon>Fabales</taxon>
        <taxon>Fabaceae</taxon>
        <taxon>Papilionoideae</taxon>
        <taxon>50 kb inversion clade</taxon>
        <taxon>NPAAA clade</taxon>
        <taxon>Hologalegina</taxon>
        <taxon>IRL clade</taxon>
        <taxon>Trifolieae</taxon>
        <taxon>Trifolium</taxon>
    </lineage>
</organism>
<protein>
    <submittedName>
        <fullName evidence="1">Uncharacterized protein</fullName>
    </submittedName>
</protein>
<proteinExistence type="predicted"/>